<sequence>MSTSNELPVEGVVRVKKVERIEAYNVATSRPKWQQPKVTRSLTVNVVRGVTWMKSPTALSRYLFCTTNQWPAPSIIQFHQGKPTIIMAMYMSICVCQETVA</sequence>
<name>A0A835KXL0_9POAL</name>
<evidence type="ECO:0000313" key="2">
    <source>
        <dbReference type="Proteomes" id="UP000636709"/>
    </source>
</evidence>
<evidence type="ECO:0000313" key="1">
    <source>
        <dbReference type="EMBL" id="KAF8784024.1"/>
    </source>
</evidence>
<dbReference type="AlphaFoldDB" id="A0A835KXL0"/>
<dbReference type="OrthoDB" id="684520at2759"/>
<keyword evidence="2" id="KW-1185">Reference proteome</keyword>
<dbReference type="EMBL" id="JACEFO010000006">
    <property type="protein sequence ID" value="KAF8784024.1"/>
    <property type="molecule type" value="Genomic_DNA"/>
</dbReference>
<dbReference type="Proteomes" id="UP000636709">
    <property type="component" value="Unassembled WGS sequence"/>
</dbReference>
<proteinExistence type="predicted"/>
<protein>
    <submittedName>
        <fullName evidence="1">Uncharacterized protein</fullName>
    </submittedName>
</protein>
<gene>
    <name evidence="1" type="ORF">HU200_000015</name>
</gene>
<organism evidence="1 2">
    <name type="scientific">Digitaria exilis</name>
    <dbReference type="NCBI Taxonomy" id="1010633"/>
    <lineage>
        <taxon>Eukaryota</taxon>
        <taxon>Viridiplantae</taxon>
        <taxon>Streptophyta</taxon>
        <taxon>Embryophyta</taxon>
        <taxon>Tracheophyta</taxon>
        <taxon>Spermatophyta</taxon>
        <taxon>Magnoliopsida</taxon>
        <taxon>Liliopsida</taxon>
        <taxon>Poales</taxon>
        <taxon>Poaceae</taxon>
        <taxon>PACMAD clade</taxon>
        <taxon>Panicoideae</taxon>
        <taxon>Panicodae</taxon>
        <taxon>Paniceae</taxon>
        <taxon>Anthephorinae</taxon>
        <taxon>Digitaria</taxon>
    </lineage>
</organism>
<reference evidence="1" key="1">
    <citation type="submission" date="2020-07" db="EMBL/GenBank/DDBJ databases">
        <title>Genome sequence and genetic diversity analysis of an under-domesticated orphan crop, white fonio (Digitaria exilis).</title>
        <authorList>
            <person name="Bennetzen J.L."/>
            <person name="Chen S."/>
            <person name="Ma X."/>
            <person name="Wang X."/>
            <person name="Yssel A.E.J."/>
            <person name="Chaluvadi S.R."/>
            <person name="Johnson M."/>
            <person name="Gangashetty P."/>
            <person name="Hamidou F."/>
            <person name="Sanogo M.D."/>
            <person name="Zwaenepoel A."/>
            <person name="Wallace J."/>
            <person name="Van De Peer Y."/>
            <person name="Van Deynze A."/>
        </authorList>
    </citation>
    <scope>NUCLEOTIDE SEQUENCE</scope>
    <source>
        <tissue evidence="1">Leaves</tissue>
    </source>
</reference>
<comment type="caution">
    <text evidence="1">The sequence shown here is derived from an EMBL/GenBank/DDBJ whole genome shotgun (WGS) entry which is preliminary data.</text>
</comment>
<accession>A0A835KXL0</accession>